<dbReference type="Gene3D" id="2.10.25.10">
    <property type="entry name" value="Laminin"/>
    <property type="match status" value="1"/>
</dbReference>
<evidence type="ECO:0000313" key="3">
    <source>
        <dbReference type="EMBL" id="VDI48186.1"/>
    </source>
</evidence>
<accession>A0A8B6FDS6</accession>
<dbReference type="SUPFAM" id="SSF57196">
    <property type="entry name" value="EGF/Laminin"/>
    <property type="match status" value="1"/>
</dbReference>
<protein>
    <recommendedName>
        <fullName evidence="2">EGF-like domain-containing protein</fullName>
    </recommendedName>
</protein>
<dbReference type="EMBL" id="UYJE01006700">
    <property type="protein sequence ID" value="VDI48186.1"/>
    <property type="molecule type" value="Genomic_DNA"/>
</dbReference>
<dbReference type="Proteomes" id="UP000596742">
    <property type="component" value="Unassembled WGS sequence"/>
</dbReference>
<reference evidence="3" key="1">
    <citation type="submission" date="2018-11" db="EMBL/GenBank/DDBJ databases">
        <authorList>
            <person name="Alioto T."/>
            <person name="Alioto T."/>
        </authorList>
    </citation>
    <scope>NUCLEOTIDE SEQUENCE</scope>
</reference>
<dbReference type="AlphaFoldDB" id="A0A8B6FDS6"/>
<keyword evidence="1" id="KW-1015">Disulfide bond</keyword>
<sequence length="505" mass="56325">MLTCFSCPGIRHPRFCEHVQECSDNQVCDAQYISQPIIGRREEGIKRSTSHLLCCDENVCNNDYQMKATPNPSLTTSRYHVQTKPLDQCHCLNDGICQSEQGNPKCVCGHGYYGTHCQNKGTEIPCFKVFILEQYWTNNRQSELLVAGNWPVKMSVQMFAQNNNKSVIVTSNNYAYSFDDAYGGEGFLAIPAKYQSSKYVIPSFTIVRGYGYFTSKSIVAVSPLNTNTIVHIMLKSDKGPITVDNVNYSINSSITIVLNPTDTFQLSHTHDLTGTMIPSSAPLFVISGNSCINTYMSGNTADGNPLMEMVLPTDQLDSLYVVPKLAKYQWSTVRVLSVNATSITFRNKTSVISKSLGPREYIDFRHETISYIQASDNVIVNVFPHIVEKLFFDTFMMTIHGVNQYLAEYNFAVPSMSFDSSISIVVQSNEIAGFILDDHPITFYVFNISHGSDDFSTGSVSISPGAHHIKHLYGAKFGLWIYGSKTNDGYGYPGGIRFRNKLNIA</sequence>
<keyword evidence="1" id="KW-0245">EGF-like domain</keyword>
<dbReference type="InterPro" id="IPR000742">
    <property type="entry name" value="EGF"/>
</dbReference>
<comment type="caution">
    <text evidence="3">The sequence shown here is derived from an EMBL/GenBank/DDBJ whole genome shotgun (WGS) entry which is preliminary data.</text>
</comment>
<evidence type="ECO:0000256" key="1">
    <source>
        <dbReference type="PROSITE-ProRule" id="PRU00076"/>
    </source>
</evidence>
<dbReference type="OrthoDB" id="6117025at2759"/>
<organism evidence="3 4">
    <name type="scientific">Mytilus galloprovincialis</name>
    <name type="common">Mediterranean mussel</name>
    <dbReference type="NCBI Taxonomy" id="29158"/>
    <lineage>
        <taxon>Eukaryota</taxon>
        <taxon>Metazoa</taxon>
        <taxon>Spiralia</taxon>
        <taxon>Lophotrochozoa</taxon>
        <taxon>Mollusca</taxon>
        <taxon>Bivalvia</taxon>
        <taxon>Autobranchia</taxon>
        <taxon>Pteriomorphia</taxon>
        <taxon>Mytilida</taxon>
        <taxon>Mytiloidea</taxon>
        <taxon>Mytilidae</taxon>
        <taxon>Mytilinae</taxon>
        <taxon>Mytilus</taxon>
    </lineage>
</organism>
<comment type="caution">
    <text evidence="1">Lacks conserved residue(s) required for the propagation of feature annotation.</text>
</comment>
<feature type="domain" description="EGF-like" evidence="2">
    <location>
        <begin position="85"/>
        <end position="118"/>
    </location>
</feature>
<dbReference type="CDD" id="cd00054">
    <property type="entry name" value="EGF_CA"/>
    <property type="match status" value="1"/>
</dbReference>
<evidence type="ECO:0000313" key="4">
    <source>
        <dbReference type="Proteomes" id="UP000596742"/>
    </source>
</evidence>
<dbReference type="Pfam" id="PF17517">
    <property type="entry name" value="IgGFc_binding"/>
    <property type="match status" value="1"/>
</dbReference>
<dbReference type="PROSITE" id="PS00022">
    <property type="entry name" value="EGF_1"/>
    <property type="match status" value="1"/>
</dbReference>
<dbReference type="PROSITE" id="PS50026">
    <property type="entry name" value="EGF_3"/>
    <property type="match status" value="1"/>
</dbReference>
<dbReference type="PANTHER" id="PTHR46534">
    <property type="entry name" value="IGGFC_BINDING DOMAIN-CONTAINING PROTEIN"/>
    <property type="match status" value="1"/>
</dbReference>
<keyword evidence="4" id="KW-1185">Reference proteome</keyword>
<gene>
    <name evidence="3" type="ORF">MGAL_10B078405</name>
</gene>
<dbReference type="PANTHER" id="PTHR46534:SF1">
    <property type="entry name" value="IGGFC-BINDING PROTEIN N-TERMINAL DOMAIN-CONTAINING PROTEIN"/>
    <property type="match status" value="1"/>
</dbReference>
<dbReference type="PROSITE" id="PS01186">
    <property type="entry name" value="EGF_2"/>
    <property type="match status" value="1"/>
</dbReference>
<evidence type="ECO:0000259" key="2">
    <source>
        <dbReference type="PROSITE" id="PS50026"/>
    </source>
</evidence>
<dbReference type="InterPro" id="IPR035234">
    <property type="entry name" value="IgGFc-bd_N"/>
</dbReference>
<feature type="disulfide bond" evidence="1">
    <location>
        <begin position="108"/>
        <end position="117"/>
    </location>
</feature>
<name>A0A8B6FDS6_MYTGA</name>
<proteinExistence type="predicted"/>